<keyword evidence="3" id="KW-0049">Antioxidant</keyword>
<keyword evidence="9" id="KW-1133">Transmembrane helix</keyword>
<accession>A0ABN9M062</accession>
<comment type="caution">
    <text evidence="10">The sequence shown here is derived from an EMBL/GenBank/DDBJ whole genome shotgun (WGS) entry which is preliminary data.</text>
</comment>
<keyword evidence="2" id="KW-0963">Cytoplasm</keyword>
<gene>
    <name evidence="10" type="ORF">RIMI_LOCUS15159173</name>
</gene>
<keyword evidence="9" id="KW-0472">Membrane</keyword>
<dbReference type="CDD" id="cd02970">
    <property type="entry name" value="PRX_like2"/>
    <property type="match status" value="1"/>
</dbReference>
<dbReference type="Proteomes" id="UP001176940">
    <property type="component" value="Unassembled WGS sequence"/>
</dbReference>
<evidence type="ECO:0000256" key="9">
    <source>
        <dbReference type="SAM" id="Phobius"/>
    </source>
</evidence>
<evidence type="ECO:0000256" key="3">
    <source>
        <dbReference type="ARBA" id="ARBA00022862"/>
    </source>
</evidence>
<dbReference type="InterPro" id="IPR032801">
    <property type="entry name" value="PXL2A/B/C"/>
</dbReference>
<comment type="similarity">
    <text evidence="5">Belongs to the peroxiredoxin-like PRXL2 family. PRXL2A subfamily.</text>
</comment>
<protein>
    <recommendedName>
        <fullName evidence="6">Peroxiredoxin-like 2A</fullName>
    </recommendedName>
    <alternativeName>
        <fullName evidence="8">Peroxiredoxin-like 2 activated in M-CSF stimulated monocytes</fullName>
    </alternativeName>
    <alternativeName>
        <fullName evidence="7">Redox-regulatory protein FAM213A</fullName>
    </alternativeName>
</protein>
<dbReference type="EMBL" id="CAUEEQ010040295">
    <property type="protein sequence ID" value="CAJ0955465.1"/>
    <property type="molecule type" value="Genomic_DNA"/>
</dbReference>
<dbReference type="Pfam" id="PF13911">
    <property type="entry name" value="AhpC-TSA_2"/>
    <property type="match status" value="1"/>
</dbReference>
<organism evidence="10 11">
    <name type="scientific">Ranitomeya imitator</name>
    <name type="common">mimic poison frog</name>
    <dbReference type="NCBI Taxonomy" id="111125"/>
    <lineage>
        <taxon>Eukaryota</taxon>
        <taxon>Metazoa</taxon>
        <taxon>Chordata</taxon>
        <taxon>Craniata</taxon>
        <taxon>Vertebrata</taxon>
        <taxon>Euteleostomi</taxon>
        <taxon>Amphibia</taxon>
        <taxon>Batrachia</taxon>
        <taxon>Anura</taxon>
        <taxon>Neobatrachia</taxon>
        <taxon>Hyloidea</taxon>
        <taxon>Dendrobatidae</taxon>
        <taxon>Dendrobatinae</taxon>
        <taxon>Ranitomeya</taxon>
    </lineage>
</organism>
<dbReference type="PANTHER" id="PTHR28630">
    <property type="match status" value="1"/>
</dbReference>
<evidence type="ECO:0000313" key="10">
    <source>
        <dbReference type="EMBL" id="CAJ0955465.1"/>
    </source>
</evidence>
<evidence type="ECO:0000256" key="1">
    <source>
        <dbReference type="ARBA" id="ARBA00004496"/>
    </source>
</evidence>
<comment type="subcellular location">
    <subcellularLocation>
        <location evidence="1">Cytoplasm</location>
    </subcellularLocation>
</comment>
<sequence>MLMTESHRNEERVQCTVPCMENSCGTAAAKPPRFREMWGVPESEIYAMAMWSISVGALGAAVIGIILANTDYFLPTTDKATLEYLEDTDLKPISDGKRNLRYRETRSQMYGGDRLWMALYVMDRVLNWSLWVLRYQPWDRKLPRAPHTGDMTTRAPSEESRTLKAKELWERNGAVIMAVRRPGCFLCREEASEISQLKPELDQLGVPLYGVVKEKIGTEIDQFQPYFKGDLFLDVKKRFYGPQKRKMMLLGFIRLGVWQNFRRAWKAGFEGNLEGEGLILGGVFVVGSGKQGILLEHREKEFGDKANLTAVLEAAKKINTEVH</sequence>
<keyword evidence="11" id="KW-1185">Reference proteome</keyword>
<dbReference type="PANTHER" id="PTHR28630:SF31">
    <property type="entry name" value="PEROXIREDOXIN-LIKE 2A"/>
    <property type="match status" value="1"/>
</dbReference>
<proteinExistence type="inferred from homology"/>
<evidence type="ECO:0000256" key="8">
    <source>
        <dbReference type="ARBA" id="ARBA00032129"/>
    </source>
</evidence>
<evidence type="ECO:0000256" key="7">
    <source>
        <dbReference type="ARBA" id="ARBA00032058"/>
    </source>
</evidence>
<evidence type="ECO:0000256" key="6">
    <source>
        <dbReference type="ARBA" id="ARBA00023849"/>
    </source>
</evidence>
<feature type="transmembrane region" description="Helical" evidence="9">
    <location>
        <begin position="45"/>
        <end position="68"/>
    </location>
</feature>
<name>A0ABN9M062_9NEOB</name>
<evidence type="ECO:0000256" key="2">
    <source>
        <dbReference type="ARBA" id="ARBA00022490"/>
    </source>
</evidence>
<keyword evidence="4" id="KW-0676">Redox-active center</keyword>
<evidence type="ECO:0000256" key="5">
    <source>
        <dbReference type="ARBA" id="ARBA00023787"/>
    </source>
</evidence>
<reference evidence="10" key="1">
    <citation type="submission" date="2023-07" db="EMBL/GenBank/DDBJ databases">
        <authorList>
            <person name="Stuckert A."/>
        </authorList>
    </citation>
    <scope>NUCLEOTIDE SEQUENCE</scope>
</reference>
<evidence type="ECO:0000313" key="11">
    <source>
        <dbReference type="Proteomes" id="UP001176940"/>
    </source>
</evidence>
<keyword evidence="9" id="KW-0812">Transmembrane</keyword>
<evidence type="ECO:0000256" key="4">
    <source>
        <dbReference type="ARBA" id="ARBA00023284"/>
    </source>
</evidence>